<dbReference type="AlphaFoldDB" id="A0A2P4XS77"/>
<proteinExistence type="predicted"/>
<accession>A0A2P4XS77</accession>
<evidence type="ECO:0000313" key="2">
    <source>
        <dbReference type="Proteomes" id="UP000237271"/>
    </source>
</evidence>
<organism evidence="1 2">
    <name type="scientific">Phytophthora palmivora</name>
    <dbReference type="NCBI Taxonomy" id="4796"/>
    <lineage>
        <taxon>Eukaryota</taxon>
        <taxon>Sar</taxon>
        <taxon>Stramenopiles</taxon>
        <taxon>Oomycota</taxon>
        <taxon>Peronosporomycetes</taxon>
        <taxon>Peronosporales</taxon>
        <taxon>Peronosporaceae</taxon>
        <taxon>Phytophthora</taxon>
    </lineage>
</organism>
<dbReference type="OrthoDB" id="129632at2759"/>
<dbReference type="InterPro" id="IPR052717">
    <property type="entry name" value="Vacuolar_transposase_reg"/>
</dbReference>
<dbReference type="InterPro" id="IPR012337">
    <property type="entry name" value="RNaseH-like_sf"/>
</dbReference>
<dbReference type="EMBL" id="NCKW01008250">
    <property type="protein sequence ID" value="POM68349.1"/>
    <property type="molecule type" value="Genomic_DNA"/>
</dbReference>
<dbReference type="GO" id="GO:0005634">
    <property type="term" value="C:nucleus"/>
    <property type="evidence" value="ECO:0007669"/>
    <property type="project" value="TreeGrafter"/>
</dbReference>
<keyword evidence="2" id="KW-1185">Reference proteome</keyword>
<reference evidence="1 2" key="1">
    <citation type="journal article" date="2017" name="Genome Biol. Evol.">
        <title>Phytophthora megakarya and P. palmivora, closely related causal agents of cacao black pod rot, underwent increases in genome sizes and gene numbers by different mechanisms.</title>
        <authorList>
            <person name="Ali S.S."/>
            <person name="Shao J."/>
            <person name="Lary D.J."/>
            <person name="Kronmiller B."/>
            <person name="Shen D."/>
            <person name="Strem M.D."/>
            <person name="Amoako-Attah I."/>
            <person name="Akrofi A.Y."/>
            <person name="Begoude B.A."/>
            <person name="Ten Hoopen G.M."/>
            <person name="Coulibaly K."/>
            <person name="Kebe B.I."/>
            <person name="Melnick R.L."/>
            <person name="Guiltinan M.J."/>
            <person name="Tyler B.M."/>
            <person name="Meinhardt L.W."/>
            <person name="Bailey B.A."/>
        </authorList>
    </citation>
    <scope>NUCLEOTIDE SEQUENCE [LARGE SCALE GENOMIC DNA]</scope>
    <source>
        <strain evidence="2">sbr112.9</strain>
    </source>
</reference>
<name>A0A2P4XS77_9STRA</name>
<gene>
    <name evidence="1" type="ORF">PHPALM_15500</name>
</gene>
<evidence type="ECO:0008006" key="3">
    <source>
        <dbReference type="Google" id="ProtNLM"/>
    </source>
</evidence>
<sequence length="182" mass="20521">MATTLLVEWISKCLRPLGITEDKELRLFTTFIQATSGIYELPSRRKITERLQIYAQQKRSDVKAAILAGALFYSLTTDIWTSRTTEGFLALTIHFVTCDFTLKRYTLEVISFPGNTQDGSNIVKACEELNVDNFGCIAHSLHLVVSGELSKNTKKSMKLQYCKNKVLVLMILLTQKMEMASG</sequence>
<dbReference type="PANTHER" id="PTHR46169">
    <property type="entry name" value="DNA REPLICATION-RELATED ELEMENT FACTOR, ISOFORM A"/>
    <property type="match status" value="1"/>
</dbReference>
<dbReference type="SUPFAM" id="SSF53098">
    <property type="entry name" value="Ribonuclease H-like"/>
    <property type="match status" value="1"/>
</dbReference>
<dbReference type="GO" id="GO:0006357">
    <property type="term" value="P:regulation of transcription by RNA polymerase II"/>
    <property type="evidence" value="ECO:0007669"/>
    <property type="project" value="TreeGrafter"/>
</dbReference>
<dbReference type="PANTHER" id="PTHR46169:SF15">
    <property type="entry name" value="INNER CENTROMERE PROTEIN A-LIKE ISOFORM X1-RELATED"/>
    <property type="match status" value="1"/>
</dbReference>
<comment type="caution">
    <text evidence="1">The sequence shown here is derived from an EMBL/GenBank/DDBJ whole genome shotgun (WGS) entry which is preliminary data.</text>
</comment>
<evidence type="ECO:0000313" key="1">
    <source>
        <dbReference type="EMBL" id="POM68349.1"/>
    </source>
</evidence>
<protein>
    <recommendedName>
        <fullName evidence="3">Transposase</fullName>
    </recommendedName>
</protein>
<dbReference type="Proteomes" id="UP000237271">
    <property type="component" value="Unassembled WGS sequence"/>
</dbReference>